<evidence type="ECO:0000256" key="1">
    <source>
        <dbReference type="SAM" id="MobiDB-lite"/>
    </source>
</evidence>
<protein>
    <submittedName>
        <fullName evidence="2">Uncharacterized protein</fullName>
    </submittedName>
</protein>
<dbReference type="EMBL" id="GBXM01020267">
    <property type="protein sequence ID" value="JAH88310.1"/>
    <property type="molecule type" value="Transcribed_RNA"/>
</dbReference>
<organism evidence="2">
    <name type="scientific">Anguilla anguilla</name>
    <name type="common">European freshwater eel</name>
    <name type="synonym">Muraena anguilla</name>
    <dbReference type="NCBI Taxonomy" id="7936"/>
    <lineage>
        <taxon>Eukaryota</taxon>
        <taxon>Metazoa</taxon>
        <taxon>Chordata</taxon>
        <taxon>Craniata</taxon>
        <taxon>Vertebrata</taxon>
        <taxon>Euteleostomi</taxon>
        <taxon>Actinopterygii</taxon>
        <taxon>Neopterygii</taxon>
        <taxon>Teleostei</taxon>
        <taxon>Anguilliformes</taxon>
        <taxon>Anguillidae</taxon>
        <taxon>Anguilla</taxon>
    </lineage>
</organism>
<name>A0A0E9WFI2_ANGAN</name>
<reference evidence="2" key="1">
    <citation type="submission" date="2014-11" db="EMBL/GenBank/DDBJ databases">
        <authorList>
            <person name="Amaro Gonzalez C."/>
        </authorList>
    </citation>
    <scope>NUCLEOTIDE SEQUENCE</scope>
</reference>
<accession>A0A0E9WFI2</accession>
<sequence>MTGNSRTACEQRTHLFNTCPVSLPVLGPSENMTLNSEEKVSP</sequence>
<dbReference type="AlphaFoldDB" id="A0A0E9WFI2"/>
<evidence type="ECO:0000313" key="2">
    <source>
        <dbReference type="EMBL" id="JAH88310.1"/>
    </source>
</evidence>
<reference evidence="2" key="2">
    <citation type="journal article" date="2015" name="Fish Shellfish Immunol.">
        <title>Early steps in the European eel (Anguilla anguilla)-Vibrio vulnificus interaction in the gills: Role of the RtxA13 toxin.</title>
        <authorList>
            <person name="Callol A."/>
            <person name="Pajuelo D."/>
            <person name="Ebbesson L."/>
            <person name="Teles M."/>
            <person name="MacKenzie S."/>
            <person name="Amaro C."/>
        </authorList>
    </citation>
    <scope>NUCLEOTIDE SEQUENCE</scope>
</reference>
<proteinExistence type="predicted"/>
<feature type="region of interest" description="Disordered" evidence="1">
    <location>
        <begin position="23"/>
        <end position="42"/>
    </location>
</feature>